<dbReference type="SMART" id="SM00283">
    <property type="entry name" value="MA"/>
    <property type="match status" value="1"/>
</dbReference>
<dbReference type="Gene3D" id="1.10.287.950">
    <property type="entry name" value="Methyl-accepting chemotaxis protein"/>
    <property type="match status" value="1"/>
</dbReference>
<accession>A0A975C2T6</accession>
<reference evidence="12" key="1">
    <citation type="submission" date="2020-09" db="EMBL/GenBank/DDBJ databases">
        <title>Brevundimonas sp. LVF2 isolated from a puddle in Goettingen, Germany.</title>
        <authorList>
            <person name="Friedrich I."/>
            <person name="Klassen A."/>
            <person name="Hannes N."/>
            <person name="Schneider D."/>
            <person name="Hertel R."/>
            <person name="Daniel R."/>
        </authorList>
    </citation>
    <scope>NUCLEOTIDE SEQUENCE</scope>
    <source>
        <strain evidence="12">LVF2</strain>
    </source>
</reference>
<feature type="domain" description="HAMP" evidence="11">
    <location>
        <begin position="208"/>
        <end position="261"/>
    </location>
</feature>
<evidence type="ECO:0000256" key="1">
    <source>
        <dbReference type="ARBA" id="ARBA00004651"/>
    </source>
</evidence>
<dbReference type="InterPro" id="IPR051310">
    <property type="entry name" value="MCP_chemotaxis"/>
</dbReference>
<dbReference type="GO" id="GO:0005886">
    <property type="term" value="C:plasma membrane"/>
    <property type="evidence" value="ECO:0007669"/>
    <property type="project" value="UniProtKB-SubCell"/>
</dbReference>
<organism evidence="12 13">
    <name type="scientific">Brevundimonas goettingensis</name>
    <dbReference type="NCBI Taxonomy" id="2774190"/>
    <lineage>
        <taxon>Bacteria</taxon>
        <taxon>Pseudomonadati</taxon>
        <taxon>Pseudomonadota</taxon>
        <taxon>Alphaproteobacteria</taxon>
        <taxon>Caulobacterales</taxon>
        <taxon>Caulobacteraceae</taxon>
        <taxon>Brevundimonas</taxon>
    </lineage>
</organism>
<feature type="transmembrane region" description="Helical" evidence="9">
    <location>
        <begin position="187"/>
        <end position="207"/>
    </location>
</feature>
<feature type="domain" description="HAMP" evidence="11">
    <location>
        <begin position="295"/>
        <end position="341"/>
    </location>
</feature>
<dbReference type="InterPro" id="IPR029151">
    <property type="entry name" value="Sensor-like_sf"/>
</dbReference>
<dbReference type="GO" id="GO:0006935">
    <property type="term" value="P:chemotaxis"/>
    <property type="evidence" value="ECO:0007669"/>
    <property type="project" value="UniProtKB-KW"/>
</dbReference>
<keyword evidence="8" id="KW-0807">Transducer</keyword>
<dbReference type="InterPro" id="IPR004089">
    <property type="entry name" value="MCPsignal_dom"/>
</dbReference>
<evidence type="ECO:0000313" key="13">
    <source>
        <dbReference type="Proteomes" id="UP000663918"/>
    </source>
</evidence>
<sequence length="609" mass="63758">MHKAMGSLSGRVALMIVAGLAALGILLTVTTSWLMTEDAMARAAERQESNMRVAWDVLGQYGTDFDVAGGRMTVGSTALNDFFAPVDKIKTLVGGTATIFMGDTRITTNVKKPDGSRAIGTALAKGPVYDAVLTRGQSYRGRADILGKPFFVAYDPIKNVRGDVIGVLYVGIPEAEFMKSVTDTRNALMAIGGVFTLLATLICLLATRRLLKPLEGLGAFMHRLAGGATDVATPWADRRDDIGQMAQAVERFRVAALDRERLAVEAQETRAATEAERAAVSADKAREAADDHHLIEVLAEGLAALADGNLTYRISTPVAPKAERLKQDFNAAAATLGEALGAVAGAVDEMQNGAGEITTAADDLSRRTEQQAAALEETAAALDQITATVRSTAESAGKVAGVSNTAMDAARAGGEVAQDANTAMTAIAASSQQISQILGVIDEIAFQTNLLALNAGVEAARAGDSGRGFAVVAQEVRALAQRSAEAAREIKALMTESGRHVDVGVKLVDQTGSALSAIAAEVDQVRVLAAEIAASAREQASGLQEVNTAINQMDRVTQQNAAMVEQSTAASHMLAQQSRELADLVARFELDRAAPARSHATGRGYSRAA</sequence>
<protein>
    <submittedName>
        <fullName evidence="12">Cache domain-containing protein</fullName>
    </submittedName>
</protein>
<dbReference type="AlphaFoldDB" id="A0A975C2T6"/>
<dbReference type="KEGG" id="bgoe:IFJ75_06195"/>
<evidence type="ECO:0000313" key="12">
    <source>
        <dbReference type="EMBL" id="QTC92465.1"/>
    </source>
</evidence>
<feature type="transmembrane region" description="Helical" evidence="9">
    <location>
        <begin position="12"/>
        <end position="35"/>
    </location>
</feature>
<evidence type="ECO:0000256" key="7">
    <source>
        <dbReference type="ARBA" id="ARBA00029447"/>
    </source>
</evidence>
<comment type="similarity">
    <text evidence="7">Belongs to the methyl-accepting chemotaxis (MCP) protein family.</text>
</comment>
<dbReference type="Pfam" id="PF17202">
    <property type="entry name" value="sCache_3_3"/>
    <property type="match status" value="1"/>
</dbReference>
<proteinExistence type="inferred from homology"/>
<keyword evidence="6 9" id="KW-0472">Membrane</keyword>
<dbReference type="Gene3D" id="6.10.340.10">
    <property type="match status" value="1"/>
</dbReference>
<dbReference type="EMBL" id="CP062222">
    <property type="protein sequence ID" value="QTC92465.1"/>
    <property type="molecule type" value="Genomic_DNA"/>
</dbReference>
<dbReference type="PANTHER" id="PTHR43531:SF11">
    <property type="entry name" value="METHYL-ACCEPTING CHEMOTAXIS PROTEIN 3"/>
    <property type="match status" value="1"/>
</dbReference>
<evidence type="ECO:0000256" key="5">
    <source>
        <dbReference type="ARBA" id="ARBA00022989"/>
    </source>
</evidence>
<dbReference type="PROSITE" id="PS50885">
    <property type="entry name" value="HAMP"/>
    <property type="match status" value="2"/>
</dbReference>
<keyword evidence="2" id="KW-1003">Cell membrane</keyword>
<evidence type="ECO:0000256" key="2">
    <source>
        <dbReference type="ARBA" id="ARBA00022475"/>
    </source>
</evidence>
<dbReference type="SUPFAM" id="SSF158472">
    <property type="entry name" value="HAMP domain-like"/>
    <property type="match status" value="1"/>
</dbReference>
<name>A0A975C2T6_9CAUL</name>
<keyword evidence="13" id="KW-1185">Reference proteome</keyword>
<evidence type="ECO:0000256" key="9">
    <source>
        <dbReference type="SAM" id="Phobius"/>
    </source>
</evidence>
<dbReference type="CDD" id="cd11386">
    <property type="entry name" value="MCP_signal"/>
    <property type="match status" value="1"/>
</dbReference>
<dbReference type="InterPro" id="IPR033463">
    <property type="entry name" value="sCache_3"/>
</dbReference>
<evidence type="ECO:0000259" key="10">
    <source>
        <dbReference type="PROSITE" id="PS50111"/>
    </source>
</evidence>
<evidence type="ECO:0000256" key="3">
    <source>
        <dbReference type="ARBA" id="ARBA00022500"/>
    </source>
</evidence>
<dbReference type="Pfam" id="PF00015">
    <property type="entry name" value="MCPsignal"/>
    <property type="match status" value="1"/>
</dbReference>
<comment type="subcellular location">
    <subcellularLocation>
        <location evidence="1">Cell membrane</location>
        <topology evidence="1">Multi-pass membrane protein</topology>
    </subcellularLocation>
</comment>
<dbReference type="PROSITE" id="PS50111">
    <property type="entry name" value="CHEMOTAXIS_TRANSDUC_2"/>
    <property type="match status" value="1"/>
</dbReference>
<dbReference type="PANTHER" id="PTHR43531">
    <property type="entry name" value="PROTEIN ICFG"/>
    <property type="match status" value="1"/>
</dbReference>
<evidence type="ECO:0000259" key="11">
    <source>
        <dbReference type="PROSITE" id="PS50885"/>
    </source>
</evidence>
<feature type="domain" description="Methyl-accepting transducer" evidence="10">
    <location>
        <begin position="346"/>
        <end position="575"/>
    </location>
</feature>
<dbReference type="GO" id="GO:0007165">
    <property type="term" value="P:signal transduction"/>
    <property type="evidence" value="ECO:0007669"/>
    <property type="project" value="UniProtKB-KW"/>
</dbReference>
<dbReference type="SUPFAM" id="SSF58104">
    <property type="entry name" value="Methyl-accepting chemotaxis protein (MCP) signaling domain"/>
    <property type="match status" value="1"/>
</dbReference>
<evidence type="ECO:0000256" key="6">
    <source>
        <dbReference type="ARBA" id="ARBA00023136"/>
    </source>
</evidence>
<dbReference type="SUPFAM" id="SSF103190">
    <property type="entry name" value="Sensory domain-like"/>
    <property type="match status" value="1"/>
</dbReference>
<keyword evidence="4 9" id="KW-0812">Transmembrane</keyword>
<dbReference type="FunFam" id="1.10.287.950:FF:000001">
    <property type="entry name" value="Methyl-accepting chemotaxis sensory transducer"/>
    <property type="match status" value="1"/>
</dbReference>
<dbReference type="InterPro" id="IPR003660">
    <property type="entry name" value="HAMP_dom"/>
</dbReference>
<evidence type="ECO:0000256" key="4">
    <source>
        <dbReference type="ARBA" id="ARBA00022692"/>
    </source>
</evidence>
<evidence type="ECO:0000256" key="8">
    <source>
        <dbReference type="PROSITE-ProRule" id="PRU00284"/>
    </source>
</evidence>
<dbReference type="RefSeq" id="WP_207931745.1">
    <property type="nucleotide sequence ID" value="NZ_CP062222.1"/>
</dbReference>
<dbReference type="SMART" id="SM00304">
    <property type="entry name" value="HAMP"/>
    <property type="match status" value="2"/>
</dbReference>
<keyword evidence="5 9" id="KW-1133">Transmembrane helix</keyword>
<keyword evidence="3" id="KW-0145">Chemotaxis</keyword>
<dbReference type="Proteomes" id="UP000663918">
    <property type="component" value="Chromosome"/>
</dbReference>
<gene>
    <name evidence="12" type="ORF">IFJ75_06195</name>
</gene>